<evidence type="ECO:0000313" key="5">
    <source>
        <dbReference type="EMBL" id="QSQ16307.1"/>
    </source>
</evidence>
<dbReference type="PANTHER" id="PTHR34218:SF3">
    <property type="entry name" value="ACYL-HOMOSERINE LACTONE ACYLASE PVDQ"/>
    <property type="match status" value="1"/>
</dbReference>
<keyword evidence="4" id="KW-0865">Zymogen</keyword>
<keyword evidence="2" id="KW-0732">Signal</keyword>
<sequence length="844" mass="91021">MKTFRAVFSPRGAPLKSGRTRWHLPLLAGLSLAFATACGEDDDGGPKLPPEEPPKYEATIRRTSHGIPHITAKNMASLSYGQGYAFAKDHVCILSDQIIKVRGERARYMGQGPGNTFVGSDFGYRVLQLHEKAEAAFPKLPADIQEMFQGYVAGFNRYVTETPPENLPKPCTNAPWVKPITAVDLFAYDISVGLAGSSYQLILAIAAATPPITGASTEGRPPMDSFKVERPEHHSVGSNGWAIGADRAANKRGMVVANPHFPWEGELKLWESHLTVPGELNVYGVGLLGVPAVLIGFNDHVAWTHTFSSGQRMTLYGLQLVPGKPTRYKYGSGERDMVARDITVLVKLPEGSVTSITQRFYSSHYGPVIAIPGVAPWTAQSVLSVRDANLDNTQLVSQFVGMNRAKSLAEFQSVYEKVQGIPWVNTMAADRDGNVWYADATPTPNLSEQAIAMWRAASNMPGTPTFNIWREMGLVLLDGSNPENEWRDVANARGPGLVPYSGIPKLSRRDFVFNANDSYWLANPAQPLTGYSPMHGLEGVGQSPRTRMNAVLLTEKNGASGADNLFTVAELENAILGNRGMTAELLRDQVVARCTGVPTVQVNTTVINISQGCAALAAWDGRYDATSKGAALWREFSGSFSMGELSTGVSGAGTSSLYAELFDATKPIETPRTLKAAPTDGSADSVLVALANAVYRLGLARIPVDAPLGQSQYSTRVDGKRIPIHGGGAYDGTANIVSWGTLKSTTPDSDFSAVRGTNLINSRTNLTDTGYVINNGSSFIMAMEFTEKSVSGRAVLTYSQSSDKASPYFADQTELFSNKQWRPIVFTEEAITAAKVDEVTISGN</sequence>
<name>A0ABX7NC00_9BACT</name>
<protein>
    <submittedName>
        <fullName evidence="5">Penicillin acylase family protein</fullName>
    </submittedName>
</protein>
<dbReference type="Gene3D" id="3.60.20.10">
    <property type="entry name" value="Glutamine Phosphoribosylpyrophosphate, subunit 1, domain 1"/>
    <property type="match status" value="1"/>
</dbReference>
<dbReference type="Pfam" id="PF01804">
    <property type="entry name" value="Penicil_amidase"/>
    <property type="match status" value="1"/>
</dbReference>
<keyword evidence="3" id="KW-0378">Hydrolase</keyword>
<evidence type="ECO:0000313" key="6">
    <source>
        <dbReference type="Proteomes" id="UP000663090"/>
    </source>
</evidence>
<dbReference type="Gene3D" id="2.30.120.10">
    <property type="match status" value="1"/>
</dbReference>
<evidence type="ECO:0000256" key="2">
    <source>
        <dbReference type="ARBA" id="ARBA00022729"/>
    </source>
</evidence>
<dbReference type="InterPro" id="IPR023343">
    <property type="entry name" value="Penicillin_amidase_dom1"/>
</dbReference>
<reference evidence="5 6" key="1">
    <citation type="submission" date="2021-02" db="EMBL/GenBank/DDBJ databases">
        <title>De Novo genome assembly of isolated myxobacteria.</title>
        <authorList>
            <person name="Stevens D.C."/>
        </authorList>
    </citation>
    <scope>NUCLEOTIDE SEQUENCE [LARGE SCALE GENOMIC DNA]</scope>
    <source>
        <strain evidence="5 6">SCHIC003</strain>
    </source>
</reference>
<proteinExistence type="inferred from homology"/>
<dbReference type="EMBL" id="CP071091">
    <property type="protein sequence ID" value="QSQ16307.1"/>
    <property type="molecule type" value="Genomic_DNA"/>
</dbReference>
<dbReference type="Proteomes" id="UP000663090">
    <property type="component" value="Chromosome"/>
</dbReference>
<dbReference type="InterPro" id="IPR014395">
    <property type="entry name" value="Pen/GL7ACA/AHL_acylase"/>
</dbReference>
<keyword evidence="6" id="KW-1185">Reference proteome</keyword>
<dbReference type="PIRSF" id="PIRSF001227">
    <property type="entry name" value="Pen_acylase"/>
    <property type="match status" value="1"/>
</dbReference>
<dbReference type="InterPro" id="IPR043147">
    <property type="entry name" value="Penicillin_amidase_A-knob"/>
</dbReference>
<gene>
    <name evidence="5" type="ORF">JY572_09775</name>
</gene>
<dbReference type="InterPro" id="IPR029055">
    <property type="entry name" value="Ntn_hydrolases_N"/>
</dbReference>
<accession>A0ABX7NC00</accession>
<dbReference type="InterPro" id="IPR002692">
    <property type="entry name" value="S45"/>
</dbReference>
<dbReference type="InterPro" id="IPR043146">
    <property type="entry name" value="Penicillin_amidase_N_B-knob"/>
</dbReference>
<dbReference type="Gene3D" id="1.10.1400.10">
    <property type="match status" value="1"/>
</dbReference>
<dbReference type="Gene3D" id="1.10.439.10">
    <property type="entry name" value="Penicillin Amidohydrolase, domain 1"/>
    <property type="match status" value="1"/>
</dbReference>
<evidence type="ECO:0000256" key="3">
    <source>
        <dbReference type="ARBA" id="ARBA00022801"/>
    </source>
</evidence>
<evidence type="ECO:0000256" key="4">
    <source>
        <dbReference type="ARBA" id="ARBA00023145"/>
    </source>
</evidence>
<evidence type="ECO:0000256" key="1">
    <source>
        <dbReference type="ARBA" id="ARBA00006586"/>
    </source>
</evidence>
<dbReference type="SUPFAM" id="SSF56235">
    <property type="entry name" value="N-terminal nucleophile aminohydrolases (Ntn hydrolases)"/>
    <property type="match status" value="1"/>
</dbReference>
<comment type="similarity">
    <text evidence="1">Belongs to the peptidase S45 family.</text>
</comment>
<organism evidence="5 6">
    <name type="scientific">Myxococcus landrumensis</name>
    <dbReference type="NCBI Taxonomy" id="2813577"/>
    <lineage>
        <taxon>Bacteria</taxon>
        <taxon>Pseudomonadati</taxon>
        <taxon>Myxococcota</taxon>
        <taxon>Myxococcia</taxon>
        <taxon>Myxococcales</taxon>
        <taxon>Cystobacterineae</taxon>
        <taxon>Myxococcaceae</taxon>
        <taxon>Myxococcus</taxon>
    </lineage>
</organism>
<dbReference type="PANTHER" id="PTHR34218">
    <property type="entry name" value="PEPTIDASE S45 PENICILLIN AMIDASE"/>
    <property type="match status" value="1"/>
</dbReference>